<dbReference type="InterPro" id="IPR011990">
    <property type="entry name" value="TPR-like_helical_dom_sf"/>
</dbReference>
<keyword evidence="6" id="KW-1185">Reference proteome</keyword>
<dbReference type="Pfam" id="PF13181">
    <property type="entry name" value="TPR_8"/>
    <property type="match status" value="1"/>
</dbReference>
<feature type="region of interest" description="Disordered" evidence="4">
    <location>
        <begin position="1531"/>
        <end position="1559"/>
    </location>
</feature>
<feature type="compositionally biased region" description="Basic and acidic residues" evidence="4">
    <location>
        <begin position="1542"/>
        <end position="1552"/>
    </location>
</feature>
<keyword evidence="1" id="KW-0677">Repeat</keyword>
<feature type="compositionally biased region" description="Pro residues" evidence="4">
    <location>
        <begin position="394"/>
        <end position="404"/>
    </location>
</feature>
<feature type="compositionally biased region" description="Acidic residues" evidence="4">
    <location>
        <begin position="1491"/>
        <end position="1500"/>
    </location>
</feature>
<organism evidence="5 6">
    <name type="scientific">Cyclostephanos tholiformis</name>
    <dbReference type="NCBI Taxonomy" id="382380"/>
    <lineage>
        <taxon>Eukaryota</taxon>
        <taxon>Sar</taxon>
        <taxon>Stramenopiles</taxon>
        <taxon>Ochrophyta</taxon>
        <taxon>Bacillariophyta</taxon>
        <taxon>Coscinodiscophyceae</taxon>
        <taxon>Thalassiosirophycidae</taxon>
        <taxon>Stephanodiscales</taxon>
        <taxon>Stephanodiscaceae</taxon>
        <taxon>Cyclostephanos</taxon>
    </lineage>
</organism>
<evidence type="ECO:0000313" key="5">
    <source>
        <dbReference type="EMBL" id="KAL3806901.1"/>
    </source>
</evidence>
<proteinExistence type="predicted"/>
<evidence type="ECO:0000256" key="1">
    <source>
        <dbReference type="ARBA" id="ARBA00022737"/>
    </source>
</evidence>
<feature type="region of interest" description="Disordered" evidence="4">
    <location>
        <begin position="1489"/>
        <end position="1512"/>
    </location>
</feature>
<dbReference type="SMART" id="SM00028">
    <property type="entry name" value="TPR"/>
    <property type="match status" value="8"/>
</dbReference>
<feature type="compositionally biased region" description="Low complexity" evidence="4">
    <location>
        <begin position="832"/>
        <end position="842"/>
    </location>
</feature>
<dbReference type="PROSITE" id="PS50005">
    <property type="entry name" value="TPR"/>
    <property type="match status" value="2"/>
</dbReference>
<dbReference type="SUPFAM" id="SSF48452">
    <property type="entry name" value="TPR-like"/>
    <property type="match status" value="3"/>
</dbReference>
<name>A0ABD3R6S2_9STRA</name>
<comment type="caution">
    <text evidence="5">The sequence shown here is derived from an EMBL/GenBank/DDBJ whole genome shotgun (WGS) entry which is preliminary data.</text>
</comment>
<feature type="compositionally biased region" description="Low complexity" evidence="4">
    <location>
        <begin position="421"/>
        <end position="432"/>
    </location>
</feature>
<reference evidence="5 6" key="1">
    <citation type="submission" date="2024-10" db="EMBL/GenBank/DDBJ databases">
        <title>Updated reference genomes for cyclostephanoid diatoms.</title>
        <authorList>
            <person name="Roberts W.R."/>
            <person name="Alverson A.J."/>
        </authorList>
    </citation>
    <scope>NUCLEOTIDE SEQUENCE [LARGE SCALE GENOMIC DNA]</scope>
    <source>
        <strain evidence="5 6">AJA228-03</strain>
    </source>
</reference>
<feature type="compositionally biased region" description="Basic residues" evidence="4">
    <location>
        <begin position="668"/>
        <end position="681"/>
    </location>
</feature>
<evidence type="ECO:0000256" key="4">
    <source>
        <dbReference type="SAM" id="MobiDB-lite"/>
    </source>
</evidence>
<feature type="repeat" description="TPR" evidence="3">
    <location>
        <begin position="1293"/>
        <end position="1326"/>
    </location>
</feature>
<feature type="region of interest" description="Disordered" evidence="4">
    <location>
        <begin position="814"/>
        <end position="850"/>
    </location>
</feature>
<dbReference type="PANTHER" id="PTHR45641:SF19">
    <property type="entry name" value="NEPHROCYSTIN-3"/>
    <property type="match status" value="1"/>
</dbReference>
<accession>A0ABD3R6S2</accession>
<feature type="region of interest" description="Disordered" evidence="4">
    <location>
        <begin position="1602"/>
        <end position="1621"/>
    </location>
</feature>
<sequence length="1962" mass="219057">MTTLNEEDELFGASLSKDFYQSSLLSQNRPWLTSPSHRSSSAFAQVIDDRLREPYELLDDVPPMSETARYPVEELYPTVDDMGNGIGGTGWRDDDEDHSLDHSRQSSSIQSSPTIGMTSRYPIDDIVSEHSREKDDPCNRSDSYYASSPYRHQLAKNDVDVEITESRSDTDCNEYHAVSYKRLSTSEHRISHEKTETTQAGDDDKFRFLDDDCSANCDLIGTTELQGRAMDKKHIARSKASVSSFDRLYNEEIGAMEVDSYGYSLGTSTIKKYDSHTKNGSNDPHVIATSVREFSYDHVSPRIHPKQAHMDNLSDDYVSPRQNSQLTTMSECSDNYVSLRENSTWANSKVDIKANTPKRSNQQVHRCPASPYVTAVNSSMSETISLADNSCPPSLSPPSNPPTLPEINRPKSTTTNPRIDSFSSPTSPLELSPTPPQINRRSTPAREIFRMHGTDSCISSSGECFSEKCDSSMPSSDATSSDCSAIHDLKSSHYSNRRRKITDMFPSMLLKRREDPPTHDFAYYPQNEYAKEPDGFKQERIYPDVDMCKVVGVDKRRVTVNEQFNRHYDHNGDPNINTIDSTDDLCKDNHEGYVIKKTPHGISAMCDDVKECNGKGVEAMGHKFRNGHIERVYVRDLADDSKNDGVSIMSEDTGIQILVKRQQEQRERKHMRTQHKNKSQKKLQQQKSESFYQVKQKDSMESQINFDPDSTVKEKKKRRNSQQEQVQTYTDIKWNDSMEKEMSVDFDEHINQSYDNIFSEEQYSELKLLNDSISSSPMIKRKPFSFENADDGFYSAQDYDGSMERFDDHVGSRSIVSDSSYTSRDYDDESCASDASSASETSEASDDPAYFPSKAISQMNFGHHINNDDANESDDLVAKACSHLSRGRNNDALAALTEALQIAETNVNDIKMKLDNLYFQSKQRGKKPKYVPHDELENQLHASLRDSVSEMANVLNNIGVVYETMGDYQLAMNSFRGALDVYRNMCHRYENTGDCDVDRTVSNIMQMGIAARHHDQRMELHDEAEKIAAQTALNSDNQSLRTQLQIKRLNVLICVLDLETESLGQDHPAVGFTLLKKGELHLEMNHVEMAIKDTRDAVSILKKGLGDIHPEVGLALVKLADIFNYNQGQYGGGYNDNTDNKNMALSLYQEALTPLRESFGNVNPHLGSACNRIGILYSSRGELKQAMSSFYDALSSYGVRRRADNEMATENGKRYCSRSEVFLVWINVGGLYMMKTEWHLALRSYLKAQTAFRCLNDDEKRRLQIIGPRQLMRHALPLSQGHSSFDDIGTLHASVLHNIGKAHGMLHQYGKAIETFEEALRMHQIVAIRTTGSNQVLASSYSSRDVARILENLGEVQMISGDLTSAFSCYIESLNLLRSSAQVDDSSIEVALVLGAVGKVHLKKGEYTEAKVVLKESMRMFEKLGVPPNNRRINEIRSNLVDSELALMQNATSTLAAQRRQISSVPYVDKALAIDEIADAYRNKGAVDVNFDGEDDESDGGDGHHRLSPRSSSIEVVANSILTRLDNLSHSVPISSSSHRPAVTEKGDEDARSSSSSSEVKFLAASMKECLPGRDDASGQINPTTRKERECLRHVPYARKRNNESDGHIGGGGGEDVGMFDGKAKRRRPRIGIMIPPGYIGRSFGDWIADALGIDDGGGGIPSDDIEIVITSHVPVYGYGKSHGYTKLVRLVTLPLSLAAYDAYYYSFSSSSSSMGPGDNLSSVTEDGVRRDEGLSSSLRGRSNSDGANSSPSSSMAPTKPTAATIGLIVRLLMRWQCRLSHVSAHSAMVTLSLEDVLRDPARALGRVLSFVRRDDWQWEGHEKLLEKKDEKRTAVDVRLESMRALLDRVSLVVGAASFLYADSDGGAEAYRKSIRDAFAYEMERSSNLSVWPCPSFWEGVDGGIIGSVEDRNNDNGDGDDQTLVLRRIAGEMVPNCSDDEPFAQCTVSKDRCEMKGDAKCN</sequence>
<dbReference type="PANTHER" id="PTHR45641">
    <property type="entry name" value="TETRATRICOPEPTIDE REPEAT PROTEIN (AFU_ORTHOLOGUE AFUA_6G03870)"/>
    <property type="match status" value="1"/>
</dbReference>
<evidence type="ECO:0000313" key="6">
    <source>
        <dbReference type="Proteomes" id="UP001530377"/>
    </source>
</evidence>
<evidence type="ECO:0000256" key="3">
    <source>
        <dbReference type="PROSITE-ProRule" id="PRU00339"/>
    </source>
</evidence>
<feature type="region of interest" description="Disordered" evidence="4">
    <location>
        <begin position="663"/>
        <end position="726"/>
    </location>
</feature>
<feature type="region of interest" description="Disordered" evidence="4">
    <location>
        <begin position="1709"/>
        <end position="1760"/>
    </location>
</feature>
<dbReference type="Gene3D" id="1.25.40.10">
    <property type="entry name" value="Tetratricopeptide repeat domain"/>
    <property type="match status" value="3"/>
</dbReference>
<feature type="repeat" description="TPR" evidence="3">
    <location>
        <begin position="952"/>
        <end position="985"/>
    </location>
</feature>
<evidence type="ECO:0000256" key="2">
    <source>
        <dbReference type="ARBA" id="ARBA00022803"/>
    </source>
</evidence>
<dbReference type="EMBL" id="JALLPB020000708">
    <property type="protein sequence ID" value="KAL3806901.1"/>
    <property type="molecule type" value="Genomic_DNA"/>
</dbReference>
<gene>
    <name evidence="5" type="ORF">ACHAXA_008708</name>
</gene>
<protein>
    <submittedName>
        <fullName evidence="5">Uncharacterized protein</fullName>
    </submittedName>
</protein>
<dbReference type="InterPro" id="IPR019734">
    <property type="entry name" value="TPR_rpt"/>
</dbReference>
<feature type="compositionally biased region" description="Basic and acidic residues" evidence="4">
    <location>
        <begin position="127"/>
        <end position="139"/>
    </location>
</feature>
<dbReference type="Proteomes" id="UP001530377">
    <property type="component" value="Unassembled WGS sequence"/>
</dbReference>
<feature type="region of interest" description="Disordered" evidence="4">
    <location>
        <begin position="384"/>
        <end position="442"/>
    </location>
</feature>
<feature type="compositionally biased region" description="Low complexity" evidence="4">
    <location>
        <begin position="1735"/>
        <end position="1760"/>
    </location>
</feature>
<feature type="region of interest" description="Disordered" evidence="4">
    <location>
        <begin position="55"/>
        <end position="149"/>
    </location>
</feature>
<dbReference type="Pfam" id="PF13424">
    <property type="entry name" value="TPR_12"/>
    <property type="match status" value="1"/>
</dbReference>
<keyword evidence="2 3" id="KW-0802">TPR repeat</keyword>